<dbReference type="PROSITE" id="PS50217">
    <property type="entry name" value="BZIP"/>
    <property type="match status" value="1"/>
</dbReference>
<comment type="caution">
    <text evidence="4">The sequence shown here is derived from an EMBL/GenBank/DDBJ whole genome shotgun (WGS) entry which is preliminary data.</text>
</comment>
<dbReference type="GO" id="GO:0003700">
    <property type="term" value="F:DNA-binding transcription factor activity"/>
    <property type="evidence" value="ECO:0007669"/>
    <property type="project" value="InterPro"/>
</dbReference>
<dbReference type="AlphaFoldDB" id="A0A5J4Z904"/>
<proteinExistence type="predicted"/>
<name>A0A5J4Z904_PORPP</name>
<evidence type="ECO:0000313" key="4">
    <source>
        <dbReference type="EMBL" id="KAA8499532.1"/>
    </source>
</evidence>
<dbReference type="InterPro" id="IPR046347">
    <property type="entry name" value="bZIP_sf"/>
</dbReference>
<evidence type="ECO:0000313" key="5">
    <source>
        <dbReference type="Proteomes" id="UP000324585"/>
    </source>
</evidence>
<dbReference type="PROSITE" id="PS00036">
    <property type="entry name" value="BZIP_BASIC"/>
    <property type="match status" value="1"/>
</dbReference>
<feature type="compositionally biased region" description="Basic and acidic residues" evidence="2">
    <location>
        <begin position="456"/>
        <end position="467"/>
    </location>
</feature>
<sequence>MEAFVDELDSGTYFMLSDLPSFEIPSLFGSMDQSDTDPRNGIVPSLAHLEPSKQASGKRVFEGEFQRVEKTSPSSEQTSNSTFSSGQDAVQVTSEGYNVLVDVKSLRDLSGCTASVARRMSPEDRAIMLMKRKLRNRESAKRSRAKRIETIDVLQDQLHALARSTEQLQQKCDAVKRQNVVLVSQNHGLTQALNEAQASRNFRHYGFSFDLAVKTARESSSRTQCIFADGLCRFFIEPFQTGLRASPSDPSTTPRAKRAIKLQVKMLERERRACDQNGLRNNAMSAAASARVLDWCSRGLTDGTLCKTLLSSWPFPSAMTKPSLEKRPSTVSATDEKACPGHAYQLVHPGMTATTAWLAHCSVRAPLYEANCIRKKLREVVMKTCLSAQTSAGRCLQDLQTGAASVIIGLLPPQAACAHDLVPCTWSGRAYKSSEGKRRRPCATSARPAKPLRGTHFNDRDASERIV</sequence>
<feature type="region of interest" description="Disordered" evidence="2">
    <location>
        <begin position="67"/>
        <end position="88"/>
    </location>
</feature>
<feature type="compositionally biased region" description="Low complexity" evidence="2">
    <location>
        <begin position="71"/>
        <end position="85"/>
    </location>
</feature>
<evidence type="ECO:0000256" key="2">
    <source>
        <dbReference type="SAM" id="MobiDB-lite"/>
    </source>
</evidence>
<feature type="coiled-coil region" evidence="1">
    <location>
        <begin position="151"/>
        <end position="178"/>
    </location>
</feature>
<feature type="region of interest" description="Disordered" evidence="2">
    <location>
        <begin position="437"/>
        <end position="467"/>
    </location>
</feature>
<accession>A0A5J4Z904</accession>
<dbReference type="EMBL" id="VRMN01000001">
    <property type="protein sequence ID" value="KAA8499532.1"/>
    <property type="molecule type" value="Genomic_DNA"/>
</dbReference>
<dbReference type="Pfam" id="PF07716">
    <property type="entry name" value="bZIP_2"/>
    <property type="match status" value="1"/>
</dbReference>
<gene>
    <name evidence="4" type="ORF">FVE85_7117</name>
</gene>
<reference evidence="5" key="1">
    <citation type="journal article" date="2019" name="Nat. Commun.">
        <title>Expansion of phycobilisome linker gene families in mesophilic red algae.</title>
        <authorList>
            <person name="Lee J."/>
            <person name="Kim D."/>
            <person name="Bhattacharya D."/>
            <person name="Yoon H.S."/>
        </authorList>
    </citation>
    <scope>NUCLEOTIDE SEQUENCE [LARGE SCALE GENOMIC DNA]</scope>
    <source>
        <strain evidence="5">CCMP 1328</strain>
    </source>
</reference>
<dbReference type="SMART" id="SM00338">
    <property type="entry name" value="BRLZ"/>
    <property type="match status" value="1"/>
</dbReference>
<dbReference type="Proteomes" id="UP000324585">
    <property type="component" value="Unassembled WGS sequence"/>
</dbReference>
<dbReference type="SUPFAM" id="SSF57959">
    <property type="entry name" value="Leucine zipper domain"/>
    <property type="match status" value="1"/>
</dbReference>
<dbReference type="CDD" id="cd14686">
    <property type="entry name" value="bZIP"/>
    <property type="match status" value="1"/>
</dbReference>
<keyword evidence="5" id="KW-1185">Reference proteome</keyword>
<dbReference type="Gene3D" id="1.20.5.170">
    <property type="match status" value="1"/>
</dbReference>
<organism evidence="4 5">
    <name type="scientific">Porphyridium purpureum</name>
    <name type="common">Red alga</name>
    <name type="synonym">Porphyridium cruentum</name>
    <dbReference type="NCBI Taxonomy" id="35688"/>
    <lineage>
        <taxon>Eukaryota</taxon>
        <taxon>Rhodophyta</taxon>
        <taxon>Bangiophyceae</taxon>
        <taxon>Porphyridiales</taxon>
        <taxon>Porphyridiaceae</taxon>
        <taxon>Porphyridium</taxon>
    </lineage>
</organism>
<dbReference type="InterPro" id="IPR004827">
    <property type="entry name" value="bZIP"/>
</dbReference>
<protein>
    <submittedName>
        <fullName evidence="4">Cyclic AMP-responsive element-binding protein 3-like protein 4</fullName>
    </submittedName>
</protein>
<keyword evidence="1" id="KW-0175">Coiled coil</keyword>
<evidence type="ECO:0000256" key="1">
    <source>
        <dbReference type="SAM" id="Coils"/>
    </source>
</evidence>
<feature type="domain" description="BZIP" evidence="3">
    <location>
        <begin position="131"/>
        <end position="178"/>
    </location>
</feature>
<dbReference type="OrthoDB" id="6035at2759"/>
<evidence type="ECO:0000259" key="3">
    <source>
        <dbReference type="PROSITE" id="PS50217"/>
    </source>
</evidence>